<dbReference type="InterPro" id="IPR050356">
    <property type="entry name" value="SulA_CellDiv_inhibitor"/>
</dbReference>
<feature type="domain" description="UmuC" evidence="2">
    <location>
        <begin position="1"/>
        <end position="94"/>
    </location>
</feature>
<dbReference type="PANTHER" id="PTHR35369">
    <property type="entry name" value="BLR3025 PROTEIN-RELATED"/>
    <property type="match status" value="1"/>
</dbReference>
<dbReference type="InterPro" id="IPR001126">
    <property type="entry name" value="UmuC"/>
</dbReference>
<keyword evidence="1" id="KW-0227">DNA damage</keyword>
<dbReference type="CDD" id="cd03468">
    <property type="entry name" value="PolY_like"/>
    <property type="match status" value="1"/>
</dbReference>
<dbReference type="InterPro" id="IPR043502">
    <property type="entry name" value="DNA/RNA_pol_sf"/>
</dbReference>
<sequence length="503" mass="53696">MARTMVVWCPDWPVMPMLEGLPAGTPAAVLAKGQVLACSPGARREGVRRGMRRRDAQSRCPELVLDEHRPEADARAFEVVLAAIEELSPGVAPLRPGLCALRVPARFYGGEAEAGAVIAERLVGLGVWDVRLGVADGLFAAEQASRRALAQDCLVVGPGESAAFLADLPVETLDDPSLAGLLRRMGLTTVGAFARLSPADVHTRFGGHGELLHRLARGLDPHPISRRTVPPELEAEASFEPPLANAESVAFSIRTTAERFVADLAAYGLVCTTVRIEVDADGVLASSREWRHPRWFGAVDVVDRVRWQLAAGGVLAPVTTVRLVPAVAEPLADHADTLFGSGPDDRVARGVARVQSMVGHESVLAVEVQGGRGPADRALATPWGERAVAVRSAHAPWPGRIPPPAPATVFAEPLAALVVGAEGQPVAVSGRGAISCPPERFRAAADADWQRVASWAGPWPVDELWWDESEPRRIARFQVVGADGSAWLMAVENGRWLTEARYD</sequence>
<dbReference type="Pfam" id="PF00817">
    <property type="entry name" value="IMS"/>
    <property type="match status" value="1"/>
</dbReference>
<dbReference type="Proteomes" id="UP000321571">
    <property type="component" value="Unassembled WGS sequence"/>
</dbReference>
<evidence type="ECO:0000256" key="1">
    <source>
        <dbReference type="ARBA" id="ARBA00022763"/>
    </source>
</evidence>
<keyword evidence="4" id="KW-1185">Reference proteome</keyword>
<gene>
    <name evidence="3" type="ORF">FHP06_07200</name>
</gene>
<reference evidence="3 4" key="1">
    <citation type="submission" date="2019-06" db="EMBL/GenBank/DDBJ databases">
        <title>Aeromicrobium sp. nov., isolated from a maize field.</title>
        <authorList>
            <person name="Lin S.-Y."/>
            <person name="Tsai C.-F."/>
            <person name="Young C.-C."/>
        </authorList>
    </citation>
    <scope>NUCLEOTIDE SEQUENCE [LARGE SCALE GENOMIC DNA]</scope>
    <source>
        <strain evidence="3 4">CC-CFT486</strain>
    </source>
</reference>
<name>A0A5C8NJJ9_9ACTN</name>
<evidence type="ECO:0000259" key="2">
    <source>
        <dbReference type="PROSITE" id="PS50173"/>
    </source>
</evidence>
<dbReference type="GO" id="GO:0006281">
    <property type="term" value="P:DNA repair"/>
    <property type="evidence" value="ECO:0007669"/>
    <property type="project" value="InterPro"/>
</dbReference>
<dbReference type="Gene3D" id="1.10.150.20">
    <property type="entry name" value="5' to 3' exonuclease, C-terminal subdomain"/>
    <property type="match status" value="1"/>
</dbReference>
<protein>
    <submittedName>
        <fullName evidence="3">DNA polymerase Y family protein</fullName>
    </submittedName>
</protein>
<dbReference type="RefSeq" id="WP_147685308.1">
    <property type="nucleotide sequence ID" value="NZ_VDUX01000003.1"/>
</dbReference>
<dbReference type="Gene3D" id="3.40.1170.60">
    <property type="match status" value="1"/>
</dbReference>
<evidence type="ECO:0000313" key="3">
    <source>
        <dbReference type="EMBL" id="TXL61217.1"/>
    </source>
</evidence>
<organism evidence="3 4">
    <name type="scientific">Aeromicrobium terrae</name>
    <dbReference type="NCBI Taxonomy" id="2498846"/>
    <lineage>
        <taxon>Bacteria</taxon>
        <taxon>Bacillati</taxon>
        <taxon>Actinomycetota</taxon>
        <taxon>Actinomycetes</taxon>
        <taxon>Propionibacteriales</taxon>
        <taxon>Nocardioidaceae</taxon>
        <taxon>Aeromicrobium</taxon>
    </lineage>
</organism>
<dbReference type="PROSITE" id="PS50173">
    <property type="entry name" value="UMUC"/>
    <property type="match status" value="1"/>
</dbReference>
<dbReference type="AlphaFoldDB" id="A0A5C8NJJ9"/>
<evidence type="ECO:0000313" key="4">
    <source>
        <dbReference type="Proteomes" id="UP000321571"/>
    </source>
</evidence>
<proteinExistence type="predicted"/>
<dbReference type="SUPFAM" id="SSF56672">
    <property type="entry name" value="DNA/RNA polymerases"/>
    <property type="match status" value="1"/>
</dbReference>
<dbReference type="OrthoDB" id="5244088at2"/>
<dbReference type="EMBL" id="VDUX01000003">
    <property type="protein sequence ID" value="TXL61217.1"/>
    <property type="molecule type" value="Genomic_DNA"/>
</dbReference>
<dbReference type="PANTHER" id="PTHR35369:SF2">
    <property type="entry name" value="BLR3025 PROTEIN"/>
    <property type="match status" value="1"/>
</dbReference>
<accession>A0A5C8NJJ9</accession>
<comment type="caution">
    <text evidence="3">The sequence shown here is derived from an EMBL/GenBank/DDBJ whole genome shotgun (WGS) entry which is preliminary data.</text>
</comment>